<comment type="subcellular location">
    <subcellularLocation>
        <location evidence="1">Cell membrane</location>
        <topology evidence="1">Multi-pass membrane protein</topology>
    </subcellularLocation>
</comment>
<dbReference type="GO" id="GO:0016323">
    <property type="term" value="C:basolateral plasma membrane"/>
    <property type="evidence" value="ECO:0007669"/>
    <property type="project" value="TreeGrafter"/>
</dbReference>
<feature type="transmembrane region" description="Helical" evidence="10">
    <location>
        <begin position="427"/>
        <end position="454"/>
    </location>
</feature>
<dbReference type="AlphaFoldDB" id="A0A401NH61"/>
<feature type="non-terminal residue" evidence="12">
    <location>
        <position position="1"/>
    </location>
</feature>
<dbReference type="GO" id="GO:0050801">
    <property type="term" value="P:monoatomic ion homeostasis"/>
    <property type="evidence" value="ECO:0007669"/>
    <property type="project" value="TreeGrafter"/>
</dbReference>
<dbReference type="FunFam" id="1.10.287.570:FF:000002">
    <property type="entry name" value="Solute carrier family 4 member 11"/>
    <property type="match status" value="1"/>
</dbReference>
<dbReference type="InterPro" id="IPR016152">
    <property type="entry name" value="PTrfase/Anion_transptr"/>
</dbReference>
<dbReference type="GO" id="GO:0006820">
    <property type="term" value="P:monoatomic anion transport"/>
    <property type="evidence" value="ECO:0007669"/>
    <property type="project" value="InterPro"/>
</dbReference>
<dbReference type="Pfam" id="PF00955">
    <property type="entry name" value="HCO3_cotransp"/>
    <property type="match status" value="1"/>
</dbReference>
<sequence length="885" mass="99456">EVLVHLLCVGSCWRRGVWLCFVCPKCYLLFPGIAHQYADGCYFLMLMGADTPNSTVNGYFYQESDDMQPDREEDSSEGRGHGADETYETVNASTMSEDSLRFYVNVSVELEPNADENDNAGCVLLHTSRKYLKLKNFEEEVRAHRDLDGFLAKAKILLDVSARSLDDVLREMLKHVVEDTEDAVPNCNLDEVMTCLFTDSSTLQESSVHLLSNTIQGVSATTTGVQYQQSWLCLMCTVATLQKRHVCICRLGRPQNWGENCCEVRYIILILVPPKMKSTKTASEIGRTFATMFADMNFRQKLLEAKTMEEFKEILVLQGHLLTVIHREPASKDHSKAQEVKHPQALDFLRMGKGMMGDLRRRLPLYLSDYTDGIIGSNKSIRKYITTILFLYCICLLPTIAFGSLNDENTRGSIDVQKTILAQCIGGVAYAVLAGQPMGIVLTTAPLALYIHVIQGICDDYNLNFFAFYACVGLWNCFFCLIYGVANISLLKTFFKRSTDEILAVFISIAFVVDACKGLAKIFQTYYFCPKMQTNQSGWSEAPGSPFNASPAINATDPDGEAHACGRDTAVLSLLLMLGTLWLGYTLFQFKKSPFLHARVRETLSDCALPISVVVFSFVGSYLFRDIKVASFSYNPNKGLFNLAPFHLLSIGAIFGGMGLGFLLSMLFYLEQNIVMSLTNAPQNRLVKGTGYHWDIFLVGIINIVLSIFGLPWVHSAFPHSPLHVRALACVEERVENGHLYEMIVRVRETRVSALVAHILVGISLLMLPIPLQWIPKPVLYGLFLYVSVTSIDGCQFFERLALLFKEQTSYPPTHYIRRVPQRKIHYFTGLQVIEIAILCGFGMAPMPYLKMVFPPIMLAMVPIRYHIIPRIIEAKYLDAMDAEH</sequence>
<evidence type="ECO:0000256" key="5">
    <source>
        <dbReference type="ARBA" id="ARBA00022692"/>
    </source>
</evidence>
<evidence type="ECO:0000256" key="9">
    <source>
        <dbReference type="SAM" id="MobiDB-lite"/>
    </source>
</evidence>
<dbReference type="OMA" id="AIFHWIV"/>
<feature type="domain" description="Bicarbonate transporter-like transmembrane" evidence="11">
    <location>
        <begin position="352"/>
        <end position="884"/>
    </location>
</feature>
<proteinExistence type="inferred from homology"/>
<reference evidence="12 13" key="1">
    <citation type="journal article" date="2018" name="Nat. Ecol. Evol.">
        <title>Shark genomes provide insights into elasmobranch evolution and the origin of vertebrates.</title>
        <authorList>
            <person name="Hara Y"/>
            <person name="Yamaguchi K"/>
            <person name="Onimaru K"/>
            <person name="Kadota M"/>
            <person name="Koyanagi M"/>
            <person name="Keeley SD"/>
            <person name="Tatsumi K"/>
            <person name="Tanaka K"/>
            <person name="Motone F"/>
            <person name="Kageyama Y"/>
            <person name="Nozu R"/>
            <person name="Adachi N"/>
            <person name="Nishimura O"/>
            <person name="Nakagawa R"/>
            <person name="Tanegashima C"/>
            <person name="Kiyatake I"/>
            <person name="Matsumoto R"/>
            <person name="Murakumo K"/>
            <person name="Nishida K"/>
            <person name="Terakita A"/>
            <person name="Kuratani S"/>
            <person name="Sato K"/>
            <person name="Hyodo S Kuraku.S."/>
        </authorList>
    </citation>
    <scope>NUCLEOTIDE SEQUENCE [LARGE SCALE GENOMIC DNA]</scope>
</reference>
<evidence type="ECO:0000256" key="7">
    <source>
        <dbReference type="ARBA" id="ARBA00023065"/>
    </source>
</evidence>
<dbReference type="Gene3D" id="1.10.287.570">
    <property type="entry name" value="Helical hairpin bin"/>
    <property type="match status" value="1"/>
</dbReference>
<dbReference type="STRING" id="75743.A0A401NH61"/>
<evidence type="ECO:0000256" key="8">
    <source>
        <dbReference type="ARBA" id="ARBA00023136"/>
    </source>
</evidence>
<feature type="transmembrane region" description="Helical" evidence="10">
    <location>
        <begin position="570"/>
        <end position="588"/>
    </location>
</feature>
<dbReference type="PRINTS" id="PR01231">
    <property type="entry name" value="HCO3TRNSPORT"/>
</dbReference>
<dbReference type="OrthoDB" id="1735926at2759"/>
<evidence type="ECO:0000259" key="11">
    <source>
        <dbReference type="Pfam" id="PF00955"/>
    </source>
</evidence>
<gene>
    <name evidence="12" type="ORF">scyTo_0006841</name>
</gene>
<dbReference type="SUPFAM" id="SSF55804">
    <property type="entry name" value="Phoshotransferase/anion transport protein"/>
    <property type="match status" value="1"/>
</dbReference>
<dbReference type="InterPro" id="IPR011531">
    <property type="entry name" value="HCO3_transpt-like_TM_dom"/>
</dbReference>
<feature type="transmembrane region" description="Helical" evidence="10">
    <location>
        <begin position="825"/>
        <end position="845"/>
    </location>
</feature>
<dbReference type="GO" id="GO:0005452">
    <property type="term" value="F:solute:inorganic anion antiporter activity"/>
    <property type="evidence" value="ECO:0007669"/>
    <property type="project" value="InterPro"/>
</dbReference>
<dbReference type="PANTHER" id="PTHR11453">
    <property type="entry name" value="ANION EXCHANGE PROTEIN"/>
    <property type="match status" value="1"/>
</dbReference>
<comment type="caution">
    <text evidence="12">The sequence shown here is derived from an EMBL/GenBank/DDBJ whole genome shotgun (WGS) entry which is preliminary data.</text>
</comment>
<dbReference type="Gene3D" id="3.40.930.10">
    <property type="entry name" value="Mannitol-specific EII, Chain A"/>
    <property type="match status" value="1"/>
</dbReference>
<dbReference type="EMBL" id="BFAA01002373">
    <property type="protein sequence ID" value="GCB60208.1"/>
    <property type="molecule type" value="Genomic_DNA"/>
</dbReference>
<feature type="compositionally biased region" description="Acidic residues" evidence="9">
    <location>
        <begin position="63"/>
        <end position="75"/>
    </location>
</feature>
<feature type="transmembrane region" description="Helical" evidence="10">
    <location>
        <begin position="608"/>
        <end position="624"/>
    </location>
</feature>
<keyword evidence="5 10" id="KW-0812">Transmembrane</keyword>
<keyword evidence="3" id="KW-0813">Transport</keyword>
<keyword evidence="8 10" id="KW-0472">Membrane</keyword>
<feature type="transmembrane region" description="Helical" evidence="10">
    <location>
        <begin position="466"/>
        <end position="490"/>
    </location>
</feature>
<feature type="transmembrane region" description="Helical" evidence="10">
    <location>
        <begin position="779"/>
        <end position="805"/>
    </location>
</feature>
<dbReference type="InterPro" id="IPR003020">
    <property type="entry name" value="HCO3_transpt_euk"/>
</dbReference>
<feature type="transmembrane region" description="Helical" evidence="10">
    <location>
        <begin position="752"/>
        <end position="772"/>
    </location>
</feature>
<keyword evidence="4" id="KW-1003">Cell membrane</keyword>
<dbReference type="FunFam" id="3.40.930.10:FF:000019">
    <property type="entry name" value="Solute carrier family 4 member 11"/>
    <property type="match status" value="1"/>
</dbReference>
<feature type="transmembrane region" description="Helical" evidence="10">
    <location>
        <begin position="691"/>
        <end position="714"/>
    </location>
</feature>
<feature type="region of interest" description="Disordered" evidence="9">
    <location>
        <begin position="59"/>
        <end position="84"/>
    </location>
</feature>
<dbReference type="PANTHER" id="PTHR11453:SF127">
    <property type="entry name" value="SOLUTE CARRIER FAMILY 4 MEMBER 11"/>
    <property type="match status" value="1"/>
</dbReference>
<feature type="transmembrane region" description="Helical" evidence="10">
    <location>
        <begin position="384"/>
        <end position="406"/>
    </location>
</feature>
<keyword evidence="6 10" id="KW-1133">Transmembrane helix</keyword>
<comment type="similarity">
    <text evidence="2">Belongs to the anion exchanger (TC 2.A.31) family.</text>
</comment>
<evidence type="ECO:0000256" key="3">
    <source>
        <dbReference type="ARBA" id="ARBA00022448"/>
    </source>
</evidence>
<feature type="transmembrane region" description="Helical" evidence="10">
    <location>
        <begin position="644"/>
        <end position="670"/>
    </location>
</feature>
<evidence type="ECO:0000256" key="6">
    <source>
        <dbReference type="ARBA" id="ARBA00022989"/>
    </source>
</evidence>
<evidence type="ECO:0000313" key="13">
    <source>
        <dbReference type="Proteomes" id="UP000288216"/>
    </source>
</evidence>
<accession>A0A401NH61</accession>
<keyword evidence="7" id="KW-0406">Ion transport</keyword>
<evidence type="ECO:0000256" key="10">
    <source>
        <dbReference type="SAM" id="Phobius"/>
    </source>
</evidence>
<organism evidence="12 13">
    <name type="scientific">Scyliorhinus torazame</name>
    <name type="common">Cloudy catshark</name>
    <name type="synonym">Catulus torazame</name>
    <dbReference type="NCBI Taxonomy" id="75743"/>
    <lineage>
        <taxon>Eukaryota</taxon>
        <taxon>Metazoa</taxon>
        <taxon>Chordata</taxon>
        <taxon>Craniata</taxon>
        <taxon>Vertebrata</taxon>
        <taxon>Chondrichthyes</taxon>
        <taxon>Elasmobranchii</taxon>
        <taxon>Galeomorphii</taxon>
        <taxon>Galeoidea</taxon>
        <taxon>Carcharhiniformes</taxon>
        <taxon>Scyliorhinidae</taxon>
        <taxon>Scyliorhinus</taxon>
    </lineage>
</organism>
<keyword evidence="13" id="KW-1185">Reference proteome</keyword>
<name>A0A401NH61_SCYTO</name>
<evidence type="ECO:0000256" key="1">
    <source>
        <dbReference type="ARBA" id="ARBA00004651"/>
    </source>
</evidence>
<evidence type="ECO:0000256" key="4">
    <source>
        <dbReference type="ARBA" id="ARBA00022475"/>
    </source>
</evidence>
<protein>
    <recommendedName>
        <fullName evidence="11">Bicarbonate transporter-like transmembrane domain-containing protein</fullName>
    </recommendedName>
</protein>
<evidence type="ECO:0000313" key="12">
    <source>
        <dbReference type="EMBL" id="GCB60208.1"/>
    </source>
</evidence>
<dbReference type="Proteomes" id="UP000288216">
    <property type="component" value="Unassembled WGS sequence"/>
</dbReference>
<evidence type="ECO:0000256" key="2">
    <source>
        <dbReference type="ARBA" id="ARBA00010993"/>
    </source>
</evidence>